<feature type="region of interest" description="Disordered" evidence="1">
    <location>
        <begin position="18"/>
        <end position="214"/>
    </location>
</feature>
<accession>A0A9P9YIS3</accession>
<reference evidence="2" key="1">
    <citation type="journal article" date="2023" name="Genome Biol. Evol.">
        <title>Long-read-based Genome Assembly of Drosophila gunungcola Reveals Fewer Chemosensory Genes in Flower-breeding Species.</title>
        <authorList>
            <person name="Negi A."/>
            <person name="Liao B.Y."/>
            <person name="Yeh S.D."/>
        </authorList>
    </citation>
    <scope>NUCLEOTIDE SEQUENCE</scope>
    <source>
        <strain evidence="2">Sukarami</strain>
    </source>
</reference>
<dbReference type="AlphaFoldDB" id="A0A9P9YIS3"/>
<proteinExistence type="predicted"/>
<comment type="caution">
    <text evidence="2">The sequence shown here is derived from an EMBL/GenBank/DDBJ whole genome shotgun (WGS) entry which is preliminary data.</text>
</comment>
<organism evidence="2 3">
    <name type="scientific">Drosophila gunungcola</name>
    <name type="common">fruit fly</name>
    <dbReference type="NCBI Taxonomy" id="103775"/>
    <lineage>
        <taxon>Eukaryota</taxon>
        <taxon>Metazoa</taxon>
        <taxon>Ecdysozoa</taxon>
        <taxon>Arthropoda</taxon>
        <taxon>Hexapoda</taxon>
        <taxon>Insecta</taxon>
        <taxon>Pterygota</taxon>
        <taxon>Neoptera</taxon>
        <taxon>Endopterygota</taxon>
        <taxon>Diptera</taxon>
        <taxon>Brachycera</taxon>
        <taxon>Muscomorpha</taxon>
        <taxon>Ephydroidea</taxon>
        <taxon>Drosophilidae</taxon>
        <taxon>Drosophila</taxon>
        <taxon>Sophophora</taxon>
    </lineage>
</organism>
<sequence>MSLCLQEKLIQNSPWKEFASNTNYAFDPYGETEEKNATNSTSTKEKGRHRHQSTTSSQQTTLPMSHSPTSKSQMYYESPNGQGKNGAHANGSRTNGRATQESSVGGAGGAPGGGAGGAPYSRSSYAERAYSLPRQAHHYQQSPASMQPSGYYTHDRRAARQGSRDREREREREEERRPRQDRDRDSGYDRSRDDPRQNGGSDTPDFYFMPSQRKYSGEVVRVYVDYNKDPKH</sequence>
<evidence type="ECO:0000313" key="3">
    <source>
        <dbReference type="Proteomes" id="UP001059596"/>
    </source>
</evidence>
<feature type="compositionally biased region" description="Basic and acidic residues" evidence="1">
    <location>
        <begin position="153"/>
        <end position="196"/>
    </location>
</feature>
<evidence type="ECO:0000313" key="2">
    <source>
        <dbReference type="EMBL" id="KAI8037576.1"/>
    </source>
</evidence>
<feature type="compositionally biased region" description="Gly residues" evidence="1">
    <location>
        <begin position="105"/>
        <end position="117"/>
    </location>
</feature>
<dbReference type="Proteomes" id="UP001059596">
    <property type="component" value="Unassembled WGS sequence"/>
</dbReference>
<protein>
    <submittedName>
        <fullName evidence="2">Uncharacterized protein</fullName>
    </submittedName>
</protein>
<feature type="compositionally biased region" description="Polar residues" evidence="1">
    <location>
        <begin position="138"/>
        <end position="150"/>
    </location>
</feature>
<gene>
    <name evidence="2" type="ORF">M5D96_009731</name>
</gene>
<evidence type="ECO:0000256" key="1">
    <source>
        <dbReference type="SAM" id="MobiDB-lite"/>
    </source>
</evidence>
<feature type="compositionally biased region" description="Polar residues" evidence="1">
    <location>
        <begin position="62"/>
        <end position="82"/>
    </location>
</feature>
<feature type="compositionally biased region" description="Low complexity" evidence="1">
    <location>
        <begin position="118"/>
        <end position="131"/>
    </location>
</feature>
<dbReference type="EMBL" id="JAMKOV010000012">
    <property type="protein sequence ID" value="KAI8037576.1"/>
    <property type="molecule type" value="Genomic_DNA"/>
</dbReference>
<name>A0A9P9YIS3_9MUSC</name>
<feature type="compositionally biased region" description="Polar residues" evidence="1">
    <location>
        <begin position="91"/>
        <end position="103"/>
    </location>
</feature>
<keyword evidence="3" id="KW-1185">Reference proteome</keyword>